<evidence type="ECO:0000256" key="1">
    <source>
        <dbReference type="ARBA" id="ARBA00022741"/>
    </source>
</evidence>
<dbReference type="PROSITE" id="PS51194">
    <property type="entry name" value="HELICASE_CTER"/>
    <property type="match status" value="1"/>
</dbReference>
<dbReference type="Pfam" id="PF00270">
    <property type="entry name" value="DEAD"/>
    <property type="match status" value="1"/>
</dbReference>
<dbReference type="InterPro" id="IPR011545">
    <property type="entry name" value="DEAD/DEAH_box_helicase_dom"/>
</dbReference>
<dbReference type="Gene3D" id="3.30.1370.10">
    <property type="entry name" value="K Homology domain, type 1"/>
    <property type="match status" value="1"/>
</dbReference>
<dbReference type="SMART" id="SM00490">
    <property type="entry name" value="HELICc"/>
    <property type="match status" value="1"/>
</dbReference>
<keyword evidence="1" id="KW-0547">Nucleotide-binding</keyword>
<dbReference type="SUPFAM" id="SSF54791">
    <property type="entry name" value="Eukaryotic type KH-domain (KH-domain type I)"/>
    <property type="match status" value="1"/>
</dbReference>
<evidence type="ECO:0000259" key="5">
    <source>
        <dbReference type="PROSITE" id="PS51192"/>
    </source>
</evidence>
<dbReference type="Gene3D" id="1.20.120.1080">
    <property type="match status" value="1"/>
</dbReference>
<evidence type="ECO:0000259" key="6">
    <source>
        <dbReference type="PROSITE" id="PS51194"/>
    </source>
</evidence>
<evidence type="ECO:0000313" key="8">
    <source>
        <dbReference type="Proteomes" id="UP001189429"/>
    </source>
</evidence>
<dbReference type="CDD" id="cd00105">
    <property type="entry name" value="KH-I"/>
    <property type="match status" value="1"/>
</dbReference>
<organism evidence="7 8">
    <name type="scientific">Prorocentrum cordatum</name>
    <dbReference type="NCBI Taxonomy" id="2364126"/>
    <lineage>
        <taxon>Eukaryota</taxon>
        <taxon>Sar</taxon>
        <taxon>Alveolata</taxon>
        <taxon>Dinophyceae</taxon>
        <taxon>Prorocentrales</taxon>
        <taxon>Prorocentraceae</taxon>
        <taxon>Prorocentrum</taxon>
    </lineage>
</organism>
<evidence type="ECO:0000313" key="7">
    <source>
        <dbReference type="EMBL" id="CAK0809374.1"/>
    </source>
</evidence>
<dbReference type="SUPFAM" id="SSF52540">
    <property type="entry name" value="P-loop containing nucleoside triphosphate hydrolases"/>
    <property type="match status" value="2"/>
</dbReference>
<accession>A0ABN9QT06</accession>
<dbReference type="SMART" id="SM00322">
    <property type="entry name" value="KH"/>
    <property type="match status" value="1"/>
</dbReference>
<keyword evidence="3" id="KW-0694">RNA-binding</keyword>
<dbReference type="PROSITE" id="PS50084">
    <property type="entry name" value="KH_TYPE_1"/>
    <property type="match status" value="1"/>
</dbReference>
<dbReference type="InterPro" id="IPR004087">
    <property type="entry name" value="KH_dom"/>
</dbReference>
<dbReference type="PANTHER" id="PTHR18934">
    <property type="entry name" value="ATP-DEPENDENT RNA HELICASE"/>
    <property type="match status" value="1"/>
</dbReference>
<dbReference type="InterPro" id="IPR027417">
    <property type="entry name" value="P-loop_NTPase"/>
</dbReference>
<dbReference type="InterPro" id="IPR001650">
    <property type="entry name" value="Helicase_C-like"/>
</dbReference>
<gene>
    <name evidence="7" type="ORF">PCOR1329_LOCUS14647</name>
</gene>
<dbReference type="CDD" id="cd18791">
    <property type="entry name" value="SF2_C_RHA"/>
    <property type="match status" value="1"/>
</dbReference>
<comment type="caution">
    <text evidence="7">The sequence shown here is derived from an EMBL/GenBank/DDBJ whole genome shotgun (WGS) entry which is preliminary data.</text>
</comment>
<dbReference type="EMBL" id="CAUYUJ010004391">
    <property type="protein sequence ID" value="CAK0809374.1"/>
    <property type="molecule type" value="Genomic_DNA"/>
</dbReference>
<dbReference type="CDD" id="cd17917">
    <property type="entry name" value="DEXHc_RHA-like"/>
    <property type="match status" value="1"/>
</dbReference>
<keyword evidence="2" id="KW-0067">ATP-binding</keyword>
<evidence type="ECO:0000256" key="2">
    <source>
        <dbReference type="ARBA" id="ARBA00022840"/>
    </source>
</evidence>
<dbReference type="InterPro" id="IPR007502">
    <property type="entry name" value="Helicase-assoc_dom"/>
</dbReference>
<dbReference type="InterPro" id="IPR036612">
    <property type="entry name" value="KH_dom_type_1_sf"/>
</dbReference>
<sequence>MTQLRSSLQHGTLRTICSLMSEATVHDGGSFAWLVSDSLATIRPRGVDRVQGISSECLFRSLAESIGSMYRAKVSGPDNRAWGLADEVSQCLDGAVVEPSGLLGLNLLPPVGRTATLDLSVHSSCRLTVRQVLPAIERRFRRAGKAQDECACIVAPGSEQALRIHISGEPDVSARRSLTAWLQKHPELAPVCFVLAAWSNTQGDGWPLAAMDVCTLFVRHRQFLLGAVAEGRSAQDDSEFDQADPFVWYTEWTPAALSQLFVSQQTAAAGRAPCTCPGEALYSFFDWALSATRDKSLVVRRFPPAPDLELTRGSPGMQSLRAALLRAYQQICLDRHVAALVEGAASPDMRSQIFSIRDVVDGVSCSRVEQQLKALGRGEVIRTWLDRSTARLVIKVEVRGSRADLDRISVLICELRRRFRDNTRLRLLSHWQGKFLVDESKPKILDAVKHNQVTILSASTGSGKSTGVPRMMLEDDDICGPKRIIVSQPRRIGAMSLARRVAELCGTELGHEVGYRIGGVAEVSRSSRLVYETTAIAMQQFLQGAGGISCTHLIVDEVHNRSVFDDVLLAVLKHDVLKRDKHLKVILMSAKTDCTKLKNYFNDGTDGINGRAWIVTIEGATHPIDIRYINEIPSFNHCTGVDPASMANFIWHLHETNSRRSKFLVFLPGRGDINNLSTELLEKQDELNRHELDVKALYAGIAVEKQQQILQSFEGGRLRAVILATDIVESTVTIPDVDVVIDTCTHKRKKFNEAMQEYQLQEVPIAQDEALQRAGRTGRLGPGTVYRLIPEEAFLRLPAHATAQMESASVSELLLLLAGSPVVKDPRQFLQDCVLSPPNRDRVEESFQHLIEVGAVDDQFRPTPFGCLLQKWPAEPELGLLVWSGLRFGALDACTVLAGVVQRGSPFLQDASFRPFEARQVVDVRRACCPDSDLLAGLRAFDAWQEFLRGHKGRPIPSVKEEAAWCWNHYLSLNVLQEIQEMQCQIQGVLAELGWVESTCTEQLKKIMGLRRSQHLRMQSAGKAMPHGSETSSRDPARSLESLVGKYDPEDLRLLVARWCIGVAFLPNAVGIKGAPSKTVKYRCKRSGSGGSRLPNFLSRELGLQILQSSERETTFVSASEAQRAVQMGNVAWGQGFPYNKKPELSCRPIVTACCQCYRRQADGVIVGSDSVCMPVAEPPVVLVGASMLFVEGKKSSHLMCSQMTAIPEQLFGSLLAMRPNQSQSGCKVTANVRGMPEQRELPSHHLELLRQLIGSAANRSQFSHCSSSAFGQSSGAGVQTKVATQPTPALAAAHAKAMMQQSQTASDLVARLMKLAEEESIRARPLPPVTCSLICVRRDMYGRLIGKGGENMKLLRKMYPDVSIDVPKAGDGGHPSLEGPEDKVMSAAQYILTSLGLQQYIPSIVVERTM</sequence>
<feature type="domain" description="Helicase C-terminal" evidence="6">
    <location>
        <begin position="648"/>
        <end position="821"/>
    </location>
</feature>
<dbReference type="Pfam" id="PF00271">
    <property type="entry name" value="Helicase_C"/>
    <property type="match status" value="1"/>
</dbReference>
<dbReference type="SMART" id="SM00487">
    <property type="entry name" value="DEXDc"/>
    <property type="match status" value="1"/>
</dbReference>
<keyword evidence="8" id="KW-1185">Reference proteome</keyword>
<evidence type="ECO:0000256" key="4">
    <source>
        <dbReference type="SAM" id="MobiDB-lite"/>
    </source>
</evidence>
<evidence type="ECO:0008006" key="9">
    <source>
        <dbReference type="Google" id="ProtNLM"/>
    </source>
</evidence>
<protein>
    <recommendedName>
        <fullName evidence="9">RNA helicase</fullName>
    </recommendedName>
</protein>
<evidence type="ECO:0000256" key="3">
    <source>
        <dbReference type="PROSITE-ProRule" id="PRU00117"/>
    </source>
</evidence>
<dbReference type="PROSITE" id="PS51192">
    <property type="entry name" value="HELICASE_ATP_BIND_1"/>
    <property type="match status" value="1"/>
</dbReference>
<dbReference type="InterPro" id="IPR014001">
    <property type="entry name" value="Helicase_ATP-bd"/>
</dbReference>
<feature type="region of interest" description="Disordered" evidence="4">
    <location>
        <begin position="1018"/>
        <end position="1037"/>
    </location>
</feature>
<name>A0ABN9QT06_9DINO</name>
<proteinExistence type="predicted"/>
<feature type="domain" description="Helicase ATP-binding" evidence="5">
    <location>
        <begin position="445"/>
        <end position="610"/>
    </location>
</feature>
<dbReference type="Pfam" id="PF00013">
    <property type="entry name" value="KH_1"/>
    <property type="match status" value="1"/>
</dbReference>
<dbReference type="Proteomes" id="UP001189429">
    <property type="component" value="Unassembled WGS sequence"/>
</dbReference>
<dbReference type="PANTHER" id="PTHR18934:SF111">
    <property type="entry name" value="RNA HELICASE, PUTATIVE-RELATED"/>
    <property type="match status" value="1"/>
</dbReference>
<dbReference type="Gene3D" id="3.40.50.300">
    <property type="entry name" value="P-loop containing nucleotide triphosphate hydrolases"/>
    <property type="match status" value="2"/>
</dbReference>
<dbReference type="SMART" id="SM00847">
    <property type="entry name" value="HA2"/>
    <property type="match status" value="1"/>
</dbReference>
<reference evidence="7" key="1">
    <citation type="submission" date="2023-10" db="EMBL/GenBank/DDBJ databases">
        <authorList>
            <person name="Chen Y."/>
            <person name="Shah S."/>
            <person name="Dougan E. K."/>
            <person name="Thang M."/>
            <person name="Chan C."/>
        </authorList>
    </citation>
    <scope>NUCLEOTIDE SEQUENCE [LARGE SCALE GENOMIC DNA]</scope>
</reference>
<dbReference type="InterPro" id="IPR004088">
    <property type="entry name" value="KH_dom_type_1"/>
</dbReference>